<dbReference type="PANTHER" id="PTHR47691">
    <property type="entry name" value="REGULATOR-RELATED"/>
    <property type="match status" value="1"/>
</dbReference>
<dbReference type="SUPFAM" id="SSF48452">
    <property type="entry name" value="TPR-like"/>
    <property type="match status" value="1"/>
</dbReference>
<dbReference type="PRINTS" id="PR00364">
    <property type="entry name" value="DISEASERSIST"/>
</dbReference>
<dbReference type="SUPFAM" id="SSF47413">
    <property type="entry name" value="lambda repressor-like DNA-binding domains"/>
    <property type="match status" value="1"/>
</dbReference>
<dbReference type="Proteomes" id="UP001285352">
    <property type="component" value="Unassembled WGS sequence"/>
</dbReference>
<dbReference type="InterPro" id="IPR010982">
    <property type="entry name" value="Lambda_DNA-bd_dom_sf"/>
</dbReference>
<accession>A0ABU4URW1</accession>
<reference evidence="3 4" key="2">
    <citation type="submission" date="2023-11" db="EMBL/GenBank/DDBJ databases">
        <authorList>
            <person name="Lara A.C."/>
            <person name="Chronakova A."/>
        </authorList>
    </citation>
    <scope>NUCLEOTIDE SEQUENCE [LARGE SCALE GENOMIC DNA]</scope>
    <source>
        <strain evidence="3 4">BCCO 10_0061</strain>
    </source>
</reference>
<dbReference type="InterPro" id="IPR027417">
    <property type="entry name" value="P-loop_NTPase"/>
</dbReference>
<proteinExistence type="predicted"/>
<organism evidence="3 4">
    <name type="scientific">Lentzea sokolovensis</name>
    <dbReference type="NCBI Taxonomy" id="3095429"/>
    <lineage>
        <taxon>Bacteria</taxon>
        <taxon>Bacillati</taxon>
        <taxon>Actinomycetota</taxon>
        <taxon>Actinomycetes</taxon>
        <taxon>Pseudonocardiales</taxon>
        <taxon>Pseudonocardiaceae</taxon>
        <taxon>Lentzea</taxon>
    </lineage>
</organism>
<evidence type="ECO:0000313" key="3">
    <source>
        <dbReference type="EMBL" id="MDX8141769.1"/>
    </source>
</evidence>
<gene>
    <name evidence="3" type="ORF">SK854_06585</name>
</gene>
<dbReference type="Pfam" id="PF13560">
    <property type="entry name" value="HTH_31"/>
    <property type="match status" value="1"/>
</dbReference>
<feature type="domain" description="HTH cro/C1-type" evidence="2">
    <location>
        <begin position="9"/>
        <end position="64"/>
    </location>
</feature>
<dbReference type="Gene3D" id="1.25.40.10">
    <property type="entry name" value="Tetratricopeptide repeat domain"/>
    <property type="match status" value="1"/>
</dbReference>
<dbReference type="CDD" id="cd00093">
    <property type="entry name" value="HTH_XRE"/>
    <property type="match status" value="1"/>
</dbReference>
<dbReference type="SUPFAM" id="SSF52540">
    <property type="entry name" value="P-loop containing nucleoside triphosphate hydrolases"/>
    <property type="match status" value="1"/>
</dbReference>
<dbReference type="Gene3D" id="1.10.260.40">
    <property type="entry name" value="lambda repressor-like DNA-binding domains"/>
    <property type="match status" value="1"/>
</dbReference>
<keyword evidence="4" id="KW-1185">Reference proteome</keyword>
<dbReference type="InterPro" id="IPR011990">
    <property type="entry name" value="TPR-like_helical_dom_sf"/>
</dbReference>
<dbReference type="InterPro" id="IPR001387">
    <property type="entry name" value="Cro/C1-type_HTH"/>
</dbReference>
<name>A0ABU4URW1_9PSEU</name>
<feature type="compositionally biased region" description="Basic and acidic residues" evidence="1">
    <location>
        <begin position="692"/>
        <end position="711"/>
    </location>
</feature>
<dbReference type="Gene3D" id="3.40.50.300">
    <property type="entry name" value="P-loop containing nucleotide triphosphate hydrolases"/>
    <property type="match status" value="1"/>
</dbReference>
<reference evidence="3 4" key="1">
    <citation type="submission" date="2023-11" db="EMBL/GenBank/DDBJ databases">
        <title>Lentzea sokolovensis, sp. nov., Lentzea kristufkii, sp. nov., and Lentzea miocenensis, sp. nov., rare actinobacteria from Sokolov Coal Basin, Miocene lacustrine sediment, Czech Republic.</title>
        <authorList>
            <person name="Lara A."/>
            <person name="Kotroba L."/>
            <person name="Nouioui I."/>
            <person name="Neumann-Schaal M."/>
            <person name="Mast Y."/>
            <person name="Chronakova A."/>
        </authorList>
    </citation>
    <scope>NUCLEOTIDE SEQUENCE [LARGE SCALE GENOMIC DNA]</scope>
    <source>
        <strain evidence="3 4">BCCO 10_0061</strain>
    </source>
</reference>
<evidence type="ECO:0000259" key="2">
    <source>
        <dbReference type="PROSITE" id="PS50943"/>
    </source>
</evidence>
<dbReference type="SMART" id="SM00530">
    <property type="entry name" value="HTH_XRE"/>
    <property type="match status" value="1"/>
</dbReference>
<evidence type="ECO:0000256" key="1">
    <source>
        <dbReference type="SAM" id="MobiDB-lite"/>
    </source>
</evidence>
<protein>
    <submittedName>
        <fullName evidence="3">Helix-turn-helix domain-containing protein</fullName>
    </submittedName>
</protein>
<dbReference type="EMBL" id="JAXAVU010000004">
    <property type="protein sequence ID" value="MDX8141769.1"/>
    <property type="molecule type" value="Genomic_DNA"/>
</dbReference>
<sequence>MADHFASVLRRFRAHAALTQEALAERSGVSVSTIRGFETGRRGNPQLGTVRQLADALGLSPAGHDELMASAVGVTASPAPVPRQLPAPPRWFTGRSAALAALDVALCRPGTAVLSGGGGIGKSTLAVRWAHRNADRFPDGQLFVNLRGFDPSGSPAAPTTALQSFLHALGVDQEAFPPHLDAQSSLFRSLTADRRMLVVLDNAADAAQITPLLPGGGCTTIVTSRHRLTALVATHGAEPVLVDALPDDEARALLGERVGADRVAAEPGATEDLVAHCAGLPLALSVVAGRARARPAFALASFAAQLADAATRLGELDDDDSASVRTVLSWSTSALTDEQARMFALLGTAPGPDVGVASAACLADLTTQQAKTILRTLERVSLLQEHQPGRYRMYDLVRLHAAELVVAPGEREASVARLVTMHAHTAESIAGMFWPHRRPSLLGPVKPGAHTHVPATAEEAWSWFHAERVCLRATVQAAADHGMHAEVWQLARQLSPFLALGHHCSQIGLHEEAQRHLDASLARAVDRGDVMQEAIVHNAMSINSSLQDDVPSAIRHAKRSYELFRELGNEVFEAQSLSQFGWQTARTGQYDKALEACTAALRVFEAHDDKDSQAVVTHQLAVIARSTGRLTDARQLHERECVLAGRSEVRAARRRPPRRWARCTPNSATSRPPVRRGRTRSGCCANNSGSSRRNEWRSCCRRSPRDPRHEGNQNGARSHG</sequence>
<evidence type="ECO:0000313" key="4">
    <source>
        <dbReference type="Proteomes" id="UP001285352"/>
    </source>
</evidence>
<comment type="caution">
    <text evidence="3">The sequence shown here is derived from an EMBL/GenBank/DDBJ whole genome shotgun (WGS) entry which is preliminary data.</text>
</comment>
<dbReference type="PANTHER" id="PTHR47691:SF3">
    <property type="entry name" value="HTH-TYPE TRANSCRIPTIONAL REGULATOR RV0890C-RELATED"/>
    <property type="match status" value="1"/>
</dbReference>
<dbReference type="PROSITE" id="PS50943">
    <property type="entry name" value="HTH_CROC1"/>
    <property type="match status" value="1"/>
</dbReference>
<dbReference type="RefSeq" id="WP_319974089.1">
    <property type="nucleotide sequence ID" value="NZ_JAXAVU010000004.1"/>
</dbReference>
<feature type="region of interest" description="Disordered" evidence="1">
    <location>
        <begin position="653"/>
        <end position="720"/>
    </location>
</feature>